<organism evidence="1">
    <name type="scientific">viral metagenome</name>
    <dbReference type="NCBI Taxonomy" id="1070528"/>
    <lineage>
        <taxon>unclassified sequences</taxon>
        <taxon>metagenomes</taxon>
        <taxon>organismal metagenomes</taxon>
    </lineage>
</organism>
<proteinExistence type="predicted"/>
<evidence type="ECO:0000313" key="1">
    <source>
        <dbReference type="EMBL" id="QHT37156.1"/>
    </source>
</evidence>
<dbReference type="AlphaFoldDB" id="A0A6C0F5V5"/>
<dbReference type="EMBL" id="MN738790">
    <property type="protein sequence ID" value="QHT37156.1"/>
    <property type="molecule type" value="Genomic_DNA"/>
</dbReference>
<reference evidence="1" key="1">
    <citation type="journal article" date="2020" name="Nature">
        <title>Giant virus diversity and host interactions through global metagenomics.</title>
        <authorList>
            <person name="Schulz F."/>
            <person name="Roux S."/>
            <person name="Paez-Espino D."/>
            <person name="Jungbluth S."/>
            <person name="Walsh D.A."/>
            <person name="Denef V.J."/>
            <person name="McMahon K.D."/>
            <person name="Konstantinidis K.T."/>
            <person name="Eloe-Fadrosh E.A."/>
            <person name="Kyrpides N.C."/>
            <person name="Woyke T."/>
        </authorList>
    </citation>
    <scope>NUCLEOTIDE SEQUENCE</scope>
    <source>
        <strain evidence="1">GVMAG-S-ERX555967-131</strain>
    </source>
</reference>
<accession>A0A6C0F5V5</accession>
<name>A0A6C0F5V5_9ZZZZ</name>
<sequence>MAKCITCNNDDCLGICLHLKNTKGRMMFFSMCKHCVKSFVTLPHKALVNSCSYCYKSSNVQSWCLGSNKILLCPSCANWFHEQIVQKETLPINWEMINSDDSE</sequence>
<protein>
    <submittedName>
        <fullName evidence="1">Uncharacterized protein</fullName>
    </submittedName>
</protein>